<dbReference type="EMBL" id="BSBI01000021">
    <property type="protein sequence ID" value="GLF99627.1"/>
    <property type="molecule type" value="Genomic_DNA"/>
</dbReference>
<gene>
    <name evidence="5" type="ORF">SYYSPA8_35040</name>
</gene>
<dbReference type="PANTHER" id="PTHR35807:SF1">
    <property type="entry name" value="TRANSCRIPTIONAL REGULATOR REDD"/>
    <property type="match status" value="1"/>
</dbReference>
<dbReference type="Gene3D" id="3.40.50.300">
    <property type="entry name" value="P-loop containing nucleotide triphosphate hydrolases"/>
    <property type="match status" value="1"/>
</dbReference>
<dbReference type="SUPFAM" id="SSF48452">
    <property type="entry name" value="TPR-like"/>
    <property type="match status" value="1"/>
</dbReference>
<dbReference type="CDD" id="cd15831">
    <property type="entry name" value="BTAD"/>
    <property type="match status" value="1"/>
</dbReference>
<evidence type="ECO:0000256" key="3">
    <source>
        <dbReference type="ARBA" id="ARBA00023163"/>
    </source>
</evidence>
<dbReference type="Gene3D" id="1.10.10.10">
    <property type="entry name" value="Winged helix-like DNA-binding domain superfamily/Winged helix DNA-binding domain"/>
    <property type="match status" value="1"/>
</dbReference>
<dbReference type="InterPro" id="IPR036388">
    <property type="entry name" value="WH-like_DNA-bd_sf"/>
</dbReference>
<dbReference type="InterPro" id="IPR051677">
    <property type="entry name" value="AfsR-DnrI-RedD_regulator"/>
</dbReference>
<dbReference type="Gene3D" id="1.25.40.10">
    <property type="entry name" value="Tetratricopeptide repeat domain"/>
    <property type="match status" value="1"/>
</dbReference>
<reference evidence="5 6" key="1">
    <citation type="submission" date="2022-10" db="EMBL/GenBank/DDBJ databases">
        <title>Draft genome sequence of Streptomyces sp. YSPA8.</title>
        <authorList>
            <person name="Moriuchi R."/>
            <person name="Dohra H."/>
            <person name="Yamamura H."/>
            <person name="Kodani S."/>
        </authorList>
    </citation>
    <scope>NUCLEOTIDE SEQUENCE [LARGE SCALE GENOMIC DNA]</scope>
    <source>
        <strain evidence="5 6">YSPA8</strain>
    </source>
</reference>
<dbReference type="SUPFAM" id="SSF52540">
    <property type="entry name" value="P-loop containing nucleoside triphosphate hydrolases"/>
    <property type="match status" value="1"/>
</dbReference>
<evidence type="ECO:0000256" key="2">
    <source>
        <dbReference type="ARBA" id="ARBA00023015"/>
    </source>
</evidence>
<dbReference type="PANTHER" id="PTHR35807">
    <property type="entry name" value="TRANSCRIPTIONAL REGULATOR REDD-RELATED"/>
    <property type="match status" value="1"/>
</dbReference>
<name>A0ABQ5PAL4_9ACTN</name>
<evidence type="ECO:0000313" key="6">
    <source>
        <dbReference type="Proteomes" id="UP001291653"/>
    </source>
</evidence>
<dbReference type="RefSeq" id="WP_323451562.1">
    <property type="nucleotide sequence ID" value="NZ_BSBI01000021.1"/>
</dbReference>
<evidence type="ECO:0000259" key="4">
    <source>
        <dbReference type="SMART" id="SM01043"/>
    </source>
</evidence>
<sequence length="680" mass="72820">MEIHILGPIEALEESRACVLGGMRPRTLLAALVLAGDRGMSQREIRTALWGSAPPATVRAQVHTYVSRLRRALGGRAGLARAHDGYVLRLDGVTVDYRECLRLAAGARTACAEGRYDESSVLFAGALRQWQGPALAGATEFLDQQEGTRLEELRLSLLEEKADVDLGLGRGREVVDAFSPLAEKHPFRERMRAQLMTALYQCGRQADAIAVYQRGRAVLAEHLGVNPGETLESTFHALLAGNLSAARADVLPPAGPAVVTRVNSLGSRAELPSDLIDFAGRGAELAVLRRLLSGDRTGDRPGPVVITGVAGSGKSALAVRAAHRGEAAFPDGRFFLRFRDASGQSRPLQTVLDGLLEALGGEAPTGRQGQGPEDRLRLVRQRLAQGRRLIVLDGVGAEDPVDALVSVCGPNQVVITGRPRFAHLPGVRVLVLDALPHSEAVALLTGITDRATDGDPAAVERLVHLCERHPGALRAVAAQLTARPHWTPGRLADRLADPRRNMLDLLRIGGLDVGGSLRRHYAELPEALRRALRRLAMLRAHTISVWSAAAALDLPHEETEDVLERLVDAHMLTVTGVEQDGTFVLGLSRLLLCVLTGEVERTDPGQVPAEVAARVLASWRQRLADAGPLAPPEPAGAGTHPDGRFTGVLRSWPAGPFSGSAGLCRACVRELRATRTALRV</sequence>
<dbReference type="Pfam" id="PF03704">
    <property type="entry name" value="BTAD"/>
    <property type="match status" value="1"/>
</dbReference>
<dbReference type="SMART" id="SM01043">
    <property type="entry name" value="BTAD"/>
    <property type="match status" value="1"/>
</dbReference>
<protein>
    <submittedName>
        <fullName evidence="5">Transcriptional regulator</fullName>
    </submittedName>
</protein>
<evidence type="ECO:0000256" key="1">
    <source>
        <dbReference type="ARBA" id="ARBA00023012"/>
    </source>
</evidence>
<comment type="caution">
    <text evidence="5">The sequence shown here is derived from an EMBL/GenBank/DDBJ whole genome shotgun (WGS) entry which is preliminary data.</text>
</comment>
<evidence type="ECO:0000313" key="5">
    <source>
        <dbReference type="EMBL" id="GLF99627.1"/>
    </source>
</evidence>
<dbReference type="InterPro" id="IPR016032">
    <property type="entry name" value="Sig_transdc_resp-reg_C-effctor"/>
</dbReference>
<organism evidence="5 6">
    <name type="scientific">Streptomyces yaizuensis</name>
    <dbReference type="NCBI Taxonomy" id="2989713"/>
    <lineage>
        <taxon>Bacteria</taxon>
        <taxon>Bacillati</taxon>
        <taxon>Actinomycetota</taxon>
        <taxon>Actinomycetes</taxon>
        <taxon>Kitasatosporales</taxon>
        <taxon>Streptomycetaceae</taxon>
        <taxon>Streptomyces</taxon>
    </lineage>
</organism>
<dbReference type="Proteomes" id="UP001291653">
    <property type="component" value="Unassembled WGS sequence"/>
</dbReference>
<keyword evidence="6" id="KW-1185">Reference proteome</keyword>
<accession>A0ABQ5PAL4</accession>
<keyword evidence="3" id="KW-0804">Transcription</keyword>
<dbReference type="SUPFAM" id="SSF46894">
    <property type="entry name" value="C-terminal effector domain of the bipartite response regulators"/>
    <property type="match status" value="1"/>
</dbReference>
<proteinExistence type="predicted"/>
<keyword evidence="1" id="KW-0902">Two-component regulatory system</keyword>
<feature type="domain" description="Bacterial transcriptional activator" evidence="4">
    <location>
        <begin position="95"/>
        <end position="239"/>
    </location>
</feature>
<dbReference type="InterPro" id="IPR011990">
    <property type="entry name" value="TPR-like_helical_dom_sf"/>
</dbReference>
<keyword evidence="2" id="KW-0805">Transcription regulation</keyword>
<dbReference type="InterPro" id="IPR005158">
    <property type="entry name" value="BTAD"/>
</dbReference>
<dbReference type="InterPro" id="IPR027417">
    <property type="entry name" value="P-loop_NTPase"/>
</dbReference>